<dbReference type="Proteomes" id="UP001054945">
    <property type="component" value="Unassembled WGS sequence"/>
</dbReference>
<organism evidence="1 2">
    <name type="scientific">Caerostris extrusa</name>
    <name type="common">Bark spider</name>
    <name type="synonym">Caerostris bankana</name>
    <dbReference type="NCBI Taxonomy" id="172846"/>
    <lineage>
        <taxon>Eukaryota</taxon>
        <taxon>Metazoa</taxon>
        <taxon>Ecdysozoa</taxon>
        <taxon>Arthropoda</taxon>
        <taxon>Chelicerata</taxon>
        <taxon>Arachnida</taxon>
        <taxon>Araneae</taxon>
        <taxon>Araneomorphae</taxon>
        <taxon>Entelegynae</taxon>
        <taxon>Araneoidea</taxon>
        <taxon>Araneidae</taxon>
        <taxon>Caerostris</taxon>
    </lineage>
</organism>
<accession>A0AAV4MD10</accession>
<gene>
    <name evidence="1" type="ORF">CEXT_804971</name>
</gene>
<proteinExistence type="predicted"/>
<sequence>MSVTFEAAPQHSFCCLPPNTETATIPSTNTITVQSITNISTFMRMTDASDSGRTEIVYKFPSDANIENFYSAQYPVFPSN</sequence>
<comment type="caution">
    <text evidence="1">The sequence shown here is derived from an EMBL/GenBank/DDBJ whole genome shotgun (WGS) entry which is preliminary data.</text>
</comment>
<keyword evidence="2" id="KW-1185">Reference proteome</keyword>
<dbReference type="AlphaFoldDB" id="A0AAV4MD10"/>
<reference evidence="1 2" key="1">
    <citation type="submission" date="2021-06" db="EMBL/GenBank/DDBJ databases">
        <title>Caerostris extrusa draft genome.</title>
        <authorList>
            <person name="Kono N."/>
            <person name="Arakawa K."/>
        </authorList>
    </citation>
    <scope>NUCLEOTIDE SEQUENCE [LARGE SCALE GENOMIC DNA]</scope>
</reference>
<protein>
    <submittedName>
        <fullName evidence="1">Uncharacterized protein</fullName>
    </submittedName>
</protein>
<name>A0AAV4MD10_CAEEX</name>
<evidence type="ECO:0000313" key="1">
    <source>
        <dbReference type="EMBL" id="GIX69740.1"/>
    </source>
</evidence>
<evidence type="ECO:0000313" key="2">
    <source>
        <dbReference type="Proteomes" id="UP001054945"/>
    </source>
</evidence>
<dbReference type="EMBL" id="BPLR01002078">
    <property type="protein sequence ID" value="GIX69740.1"/>
    <property type="molecule type" value="Genomic_DNA"/>
</dbReference>